<dbReference type="AlphaFoldDB" id="A0A7J0GSJ5"/>
<evidence type="ECO:0000313" key="2">
    <source>
        <dbReference type="Proteomes" id="UP000585474"/>
    </source>
</evidence>
<name>A0A7J0GSJ5_9ERIC</name>
<organism evidence="1 2">
    <name type="scientific">Actinidia rufa</name>
    <dbReference type="NCBI Taxonomy" id="165716"/>
    <lineage>
        <taxon>Eukaryota</taxon>
        <taxon>Viridiplantae</taxon>
        <taxon>Streptophyta</taxon>
        <taxon>Embryophyta</taxon>
        <taxon>Tracheophyta</taxon>
        <taxon>Spermatophyta</taxon>
        <taxon>Magnoliopsida</taxon>
        <taxon>eudicotyledons</taxon>
        <taxon>Gunneridae</taxon>
        <taxon>Pentapetalae</taxon>
        <taxon>asterids</taxon>
        <taxon>Ericales</taxon>
        <taxon>Actinidiaceae</taxon>
        <taxon>Actinidia</taxon>
    </lineage>
</organism>
<comment type="caution">
    <text evidence="1">The sequence shown here is derived from an EMBL/GenBank/DDBJ whole genome shotgun (WGS) entry which is preliminary data.</text>
</comment>
<dbReference type="OrthoDB" id="764584at2759"/>
<proteinExistence type="predicted"/>
<dbReference type="EMBL" id="BJWL01000023">
    <property type="protein sequence ID" value="GFZ13766.1"/>
    <property type="molecule type" value="Genomic_DNA"/>
</dbReference>
<dbReference type="Proteomes" id="UP000585474">
    <property type="component" value="Unassembled WGS sequence"/>
</dbReference>
<reference evidence="1 2" key="1">
    <citation type="submission" date="2019-07" db="EMBL/GenBank/DDBJ databases">
        <title>De Novo Assembly of kiwifruit Actinidia rufa.</title>
        <authorList>
            <person name="Sugita-Konishi S."/>
            <person name="Sato K."/>
            <person name="Mori E."/>
            <person name="Abe Y."/>
            <person name="Kisaki G."/>
            <person name="Hamano K."/>
            <person name="Suezawa K."/>
            <person name="Otani M."/>
            <person name="Fukuda T."/>
            <person name="Manabe T."/>
            <person name="Gomi K."/>
            <person name="Tabuchi M."/>
            <person name="Akimitsu K."/>
            <person name="Kataoka I."/>
        </authorList>
    </citation>
    <scope>NUCLEOTIDE SEQUENCE [LARGE SCALE GENOMIC DNA]</scope>
    <source>
        <strain evidence="2">cv. Fuchu</strain>
    </source>
</reference>
<accession>A0A7J0GSJ5</accession>
<evidence type="ECO:0000313" key="1">
    <source>
        <dbReference type="EMBL" id="GFZ13766.1"/>
    </source>
</evidence>
<gene>
    <name evidence="1" type="ORF">Acr_23g0021510</name>
</gene>
<keyword evidence="2" id="KW-1185">Reference proteome</keyword>
<protein>
    <submittedName>
        <fullName evidence="1">Uncharacterized protein</fullName>
    </submittedName>
</protein>
<sequence>MYGGLKRYWKRKRLRAAQWLRLPSQDPGGAGPDGLRFTPEAAVLANQDHAEAPVQPEEIPDWASGRVRELHAEDRQHARDERRVWRCRGPVLWRVRAGPTQWSMMRR</sequence>